<evidence type="ECO:0000313" key="3">
    <source>
        <dbReference type="Proteomes" id="UP001176941"/>
    </source>
</evidence>
<feature type="compositionally biased region" description="Basic and acidic residues" evidence="1">
    <location>
        <begin position="130"/>
        <end position="140"/>
    </location>
</feature>
<evidence type="ECO:0000256" key="1">
    <source>
        <dbReference type="SAM" id="MobiDB-lite"/>
    </source>
</evidence>
<protein>
    <submittedName>
        <fullName evidence="2">Uncharacterized protein</fullName>
    </submittedName>
</protein>
<proteinExistence type="predicted"/>
<accession>A0ABN8Z7X6</accession>
<organism evidence="2 3">
    <name type="scientific">Rangifer tarandus platyrhynchus</name>
    <name type="common">Svalbard reindeer</name>
    <dbReference type="NCBI Taxonomy" id="3082113"/>
    <lineage>
        <taxon>Eukaryota</taxon>
        <taxon>Metazoa</taxon>
        <taxon>Chordata</taxon>
        <taxon>Craniata</taxon>
        <taxon>Vertebrata</taxon>
        <taxon>Euteleostomi</taxon>
        <taxon>Mammalia</taxon>
        <taxon>Eutheria</taxon>
        <taxon>Laurasiatheria</taxon>
        <taxon>Artiodactyla</taxon>
        <taxon>Ruminantia</taxon>
        <taxon>Pecora</taxon>
        <taxon>Cervidae</taxon>
        <taxon>Odocoileinae</taxon>
        <taxon>Rangifer</taxon>
    </lineage>
</organism>
<reference evidence="2" key="1">
    <citation type="submission" date="2023-04" db="EMBL/GenBank/DDBJ databases">
        <authorList>
            <consortium name="ELIXIR-Norway"/>
        </authorList>
    </citation>
    <scope>NUCLEOTIDE SEQUENCE [LARGE SCALE GENOMIC DNA]</scope>
</reference>
<dbReference type="EMBL" id="OX459964">
    <property type="protein sequence ID" value="CAI9169086.1"/>
    <property type="molecule type" value="Genomic_DNA"/>
</dbReference>
<keyword evidence="3" id="KW-1185">Reference proteome</keyword>
<dbReference type="Proteomes" id="UP001176941">
    <property type="component" value="Chromosome 28"/>
</dbReference>
<feature type="region of interest" description="Disordered" evidence="1">
    <location>
        <begin position="122"/>
        <end position="160"/>
    </location>
</feature>
<sequence>METTAQEQPWFRQTFRSETVGLLSRHCPGQSPVLSREASLHSSYSVGHMRESGNLPEHPAPQTGGSSEAQLHRRCPRHTPLYLLPCCPLASLSLVSGSLTTSSSLQASRQFQSRLPRRMTLSCVSGSCGDQRERQEHKDPSPQVPVLGAGRALGSPGAPSDHAAWKLQDWSLEFGVCSQNILERLPPIPSSTERPLKAGLPSRTPPLPQAVPGTCAGGHRGLTGALPHLRGADVSCFRDSRTPPAAWFPAQATPSLPHATTTPATHWDPQLRAPGTGHGRRGCGAVGARRPPVPPRGTWPHAFLPAGLSLPECGTHAGGTERPAGGASLDALLRKLGARSLSP</sequence>
<evidence type="ECO:0000313" key="2">
    <source>
        <dbReference type="EMBL" id="CAI9169086.1"/>
    </source>
</evidence>
<feature type="region of interest" description="Disordered" evidence="1">
    <location>
        <begin position="249"/>
        <end position="295"/>
    </location>
</feature>
<feature type="region of interest" description="Disordered" evidence="1">
    <location>
        <begin position="28"/>
        <end position="72"/>
    </location>
</feature>
<name>A0ABN8Z7X6_RANTA</name>
<feature type="compositionally biased region" description="Polar residues" evidence="1">
    <location>
        <begin position="252"/>
        <end position="264"/>
    </location>
</feature>
<feature type="region of interest" description="Disordered" evidence="1">
    <location>
        <begin position="188"/>
        <end position="207"/>
    </location>
</feature>
<gene>
    <name evidence="2" type="ORF">MRATA1EN1_LOCUS18048</name>
</gene>